<dbReference type="PANTHER" id="PTHR23028">
    <property type="entry name" value="ACETYLTRANSFERASE"/>
    <property type="match status" value="1"/>
</dbReference>
<dbReference type="Pfam" id="PF01757">
    <property type="entry name" value="Acyl_transf_3"/>
    <property type="match status" value="1"/>
</dbReference>
<name>A0A5E4SN92_9BURK</name>
<evidence type="ECO:0000313" key="4">
    <source>
        <dbReference type="Proteomes" id="UP000343335"/>
    </source>
</evidence>
<dbReference type="InterPro" id="IPR050879">
    <property type="entry name" value="Acyltransferase_3"/>
</dbReference>
<reference evidence="3 4" key="1">
    <citation type="submission" date="2019-08" db="EMBL/GenBank/DDBJ databases">
        <authorList>
            <person name="Peeters C."/>
        </authorList>
    </citation>
    <scope>NUCLEOTIDE SEQUENCE [LARGE SCALE GENOMIC DNA]</scope>
    <source>
        <strain evidence="3 4">LMG 31010</strain>
    </source>
</reference>
<dbReference type="OrthoDB" id="8772324at2"/>
<dbReference type="InterPro" id="IPR002656">
    <property type="entry name" value="Acyl_transf_3_dom"/>
</dbReference>
<protein>
    <submittedName>
        <fullName evidence="3">Acyltransferase</fullName>
    </submittedName>
</protein>
<evidence type="ECO:0000313" key="3">
    <source>
        <dbReference type="EMBL" id="VVD75359.1"/>
    </source>
</evidence>
<dbReference type="AlphaFoldDB" id="A0A5E4SN92"/>
<sequence length="397" mass="44265">MSKSDVLYGVQNKYSEATDGGISGKGRIAPLTSLRFFAAFFVVFYHLQGVVIPMPSINQMALGVSFFFVLSGFILSTVYPDATKMSLSKFYASRLARLWPVHALCVFAVVFAYDRAMLFDGFWLPKVLTNLSMLHAWIPQYGYVFSLNSVSWSISAEFGFYLLFPVLAASRQVGKVVILIGILTAIGLFLLEFNHATVWSEDPWRFSAVLLVSQSPFARLFEFAVGVWAARVFRERRYSGFVTKHANVLEVGAILLLLAFGVVSRYVVAAVLGRGFHIFGSWLDVAGGVLVFAFMIFVFAHSAGALSRGLSNRVLVFLGEASFALYMVHQLIIKYAMTKGWTTLLPWPLTLLLLCLVIGITSVAVYVLWERPMRRLLLQTHAVLSSRMRAIRQVVTS</sequence>
<feature type="transmembrane region" description="Helical" evidence="1">
    <location>
        <begin position="143"/>
        <end position="164"/>
    </location>
</feature>
<gene>
    <name evidence="3" type="ORF">PCO31010_00849</name>
</gene>
<feature type="transmembrane region" description="Helical" evidence="1">
    <location>
        <begin position="176"/>
        <end position="196"/>
    </location>
</feature>
<dbReference type="GO" id="GO:0016020">
    <property type="term" value="C:membrane"/>
    <property type="evidence" value="ECO:0007669"/>
    <property type="project" value="TreeGrafter"/>
</dbReference>
<accession>A0A5E4SN92</accession>
<proteinExistence type="predicted"/>
<dbReference type="Proteomes" id="UP000343335">
    <property type="component" value="Unassembled WGS sequence"/>
</dbReference>
<dbReference type="GO" id="GO:0016747">
    <property type="term" value="F:acyltransferase activity, transferring groups other than amino-acyl groups"/>
    <property type="evidence" value="ECO:0007669"/>
    <property type="project" value="InterPro"/>
</dbReference>
<keyword evidence="1" id="KW-1133">Transmembrane helix</keyword>
<dbReference type="PANTHER" id="PTHR23028:SF131">
    <property type="entry name" value="BLR2367 PROTEIN"/>
    <property type="match status" value="1"/>
</dbReference>
<feature type="transmembrane region" description="Helical" evidence="1">
    <location>
        <begin position="34"/>
        <end position="54"/>
    </location>
</feature>
<feature type="transmembrane region" description="Helical" evidence="1">
    <location>
        <begin position="216"/>
        <end position="234"/>
    </location>
</feature>
<keyword evidence="3" id="KW-0012">Acyltransferase</keyword>
<feature type="transmembrane region" description="Helical" evidence="1">
    <location>
        <begin position="60"/>
        <end position="80"/>
    </location>
</feature>
<organism evidence="3 4">
    <name type="scientific">Pandoraea commovens</name>
    <dbReference type="NCBI Taxonomy" id="2508289"/>
    <lineage>
        <taxon>Bacteria</taxon>
        <taxon>Pseudomonadati</taxon>
        <taxon>Pseudomonadota</taxon>
        <taxon>Betaproteobacteria</taxon>
        <taxon>Burkholderiales</taxon>
        <taxon>Burkholderiaceae</taxon>
        <taxon>Pandoraea</taxon>
    </lineage>
</organism>
<keyword evidence="1" id="KW-0812">Transmembrane</keyword>
<feature type="transmembrane region" description="Helical" evidence="1">
    <location>
        <begin position="246"/>
        <end position="267"/>
    </location>
</feature>
<keyword evidence="1" id="KW-0472">Membrane</keyword>
<feature type="transmembrane region" description="Helical" evidence="1">
    <location>
        <begin position="314"/>
        <end position="333"/>
    </location>
</feature>
<keyword evidence="3" id="KW-0808">Transferase</keyword>
<feature type="transmembrane region" description="Helical" evidence="1">
    <location>
        <begin position="101"/>
        <end position="123"/>
    </location>
</feature>
<evidence type="ECO:0000256" key="1">
    <source>
        <dbReference type="SAM" id="Phobius"/>
    </source>
</evidence>
<dbReference type="RefSeq" id="WP_150663100.1">
    <property type="nucleotide sequence ID" value="NZ_CABPSA010000001.1"/>
</dbReference>
<feature type="transmembrane region" description="Helical" evidence="1">
    <location>
        <begin position="345"/>
        <end position="369"/>
    </location>
</feature>
<evidence type="ECO:0000259" key="2">
    <source>
        <dbReference type="Pfam" id="PF01757"/>
    </source>
</evidence>
<feature type="transmembrane region" description="Helical" evidence="1">
    <location>
        <begin position="279"/>
        <end position="302"/>
    </location>
</feature>
<feature type="domain" description="Acyltransferase 3" evidence="2">
    <location>
        <begin position="33"/>
        <end position="366"/>
    </location>
</feature>
<dbReference type="EMBL" id="CABPSA010000001">
    <property type="protein sequence ID" value="VVD75359.1"/>
    <property type="molecule type" value="Genomic_DNA"/>
</dbReference>
<dbReference type="GO" id="GO:0000271">
    <property type="term" value="P:polysaccharide biosynthetic process"/>
    <property type="evidence" value="ECO:0007669"/>
    <property type="project" value="TreeGrafter"/>
</dbReference>